<reference evidence="4" key="1">
    <citation type="journal article" date="2019" name="Int. J. Syst. Evol. Microbiol.">
        <title>The Global Catalogue of Microorganisms (GCM) 10K type strain sequencing project: providing services to taxonomists for standard genome sequencing and annotation.</title>
        <authorList>
            <consortium name="The Broad Institute Genomics Platform"/>
            <consortium name="The Broad Institute Genome Sequencing Center for Infectious Disease"/>
            <person name="Wu L."/>
            <person name="Ma J."/>
        </authorList>
    </citation>
    <scope>NUCLEOTIDE SEQUENCE [LARGE SCALE GENOMIC DNA]</scope>
    <source>
        <strain evidence="4">CCM 7526</strain>
    </source>
</reference>
<dbReference type="RefSeq" id="WP_317795660.1">
    <property type="nucleotide sequence ID" value="NZ_AP028461.1"/>
</dbReference>
<dbReference type="SUPFAM" id="SSF47413">
    <property type="entry name" value="lambda repressor-like DNA-binding domains"/>
    <property type="match status" value="1"/>
</dbReference>
<dbReference type="CDD" id="cd00093">
    <property type="entry name" value="HTH_XRE"/>
    <property type="match status" value="1"/>
</dbReference>
<protein>
    <submittedName>
        <fullName evidence="3">Helix-turn-helix domain-containing protein</fullName>
    </submittedName>
</protein>
<evidence type="ECO:0000259" key="2">
    <source>
        <dbReference type="PROSITE" id="PS50943"/>
    </source>
</evidence>
<dbReference type="Proteomes" id="UP001597183">
    <property type="component" value="Unassembled WGS sequence"/>
</dbReference>
<evidence type="ECO:0000313" key="3">
    <source>
        <dbReference type="EMBL" id="MFD1374543.1"/>
    </source>
</evidence>
<gene>
    <name evidence="3" type="ORF">ACFQ5G_55220</name>
</gene>
<feature type="transmembrane region" description="Helical" evidence="1">
    <location>
        <begin position="115"/>
        <end position="136"/>
    </location>
</feature>
<proteinExistence type="predicted"/>
<comment type="caution">
    <text evidence="3">The sequence shown here is derived from an EMBL/GenBank/DDBJ whole genome shotgun (WGS) entry which is preliminary data.</text>
</comment>
<keyword evidence="1" id="KW-0812">Transmembrane</keyword>
<dbReference type="EMBL" id="JBHTMK010000085">
    <property type="protein sequence ID" value="MFD1374543.1"/>
    <property type="molecule type" value="Genomic_DNA"/>
</dbReference>
<organism evidence="3 4">
    <name type="scientific">Actinoplanes sichuanensis</name>
    <dbReference type="NCBI Taxonomy" id="512349"/>
    <lineage>
        <taxon>Bacteria</taxon>
        <taxon>Bacillati</taxon>
        <taxon>Actinomycetota</taxon>
        <taxon>Actinomycetes</taxon>
        <taxon>Micromonosporales</taxon>
        <taxon>Micromonosporaceae</taxon>
        <taxon>Actinoplanes</taxon>
    </lineage>
</organism>
<dbReference type="InterPro" id="IPR001387">
    <property type="entry name" value="Cro/C1-type_HTH"/>
</dbReference>
<dbReference type="PROSITE" id="PS50943">
    <property type="entry name" value="HTH_CROC1"/>
    <property type="match status" value="1"/>
</dbReference>
<dbReference type="InterPro" id="IPR010982">
    <property type="entry name" value="Lambda_DNA-bd_dom_sf"/>
</dbReference>
<sequence>MTEDALQVAAGTPGNQRFGALLKALRERSGLTPQALADQAKVHVSFVRGIERGAQAPSMASARPLLACLTEQDRIRWVEDGPHDLLIRDPDTDRDVAFEFTAKVKGQNRRPEPVAVAKGLVIPAAALLGLAAAFPWKNSKVDTALTVLGEAAEQFGKHQIQLPSPADEARFGRVVRLLAAADDELLGRVESLLLKELDPDS</sequence>
<evidence type="ECO:0000313" key="4">
    <source>
        <dbReference type="Proteomes" id="UP001597183"/>
    </source>
</evidence>
<name>A0ABW4AVC6_9ACTN</name>
<dbReference type="Gene3D" id="1.10.260.40">
    <property type="entry name" value="lambda repressor-like DNA-binding domains"/>
    <property type="match status" value="1"/>
</dbReference>
<feature type="domain" description="HTH cro/C1-type" evidence="2">
    <location>
        <begin position="22"/>
        <end position="75"/>
    </location>
</feature>
<dbReference type="Pfam" id="PF13560">
    <property type="entry name" value="HTH_31"/>
    <property type="match status" value="1"/>
</dbReference>
<evidence type="ECO:0000256" key="1">
    <source>
        <dbReference type="SAM" id="Phobius"/>
    </source>
</evidence>
<accession>A0ABW4AVC6</accession>
<keyword evidence="1" id="KW-1133">Transmembrane helix</keyword>
<keyword evidence="1" id="KW-0472">Membrane</keyword>
<dbReference type="SMART" id="SM00530">
    <property type="entry name" value="HTH_XRE"/>
    <property type="match status" value="1"/>
</dbReference>
<keyword evidence="4" id="KW-1185">Reference proteome</keyword>